<dbReference type="InterPro" id="IPR028362">
    <property type="entry name" value="AlgI"/>
</dbReference>
<feature type="transmembrane region" description="Helical" evidence="10">
    <location>
        <begin position="406"/>
        <end position="428"/>
    </location>
</feature>
<feature type="transmembrane region" description="Helical" evidence="10">
    <location>
        <begin position="111"/>
        <end position="136"/>
    </location>
</feature>
<dbReference type="PANTHER" id="PTHR13285:SF23">
    <property type="entry name" value="TEICHOIC ACID D-ALANYLTRANSFERASE"/>
    <property type="match status" value="1"/>
</dbReference>
<feature type="transmembrane region" description="Helical" evidence="10">
    <location>
        <begin position="315"/>
        <end position="336"/>
    </location>
</feature>
<comment type="subcellular location">
    <subcellularLocation>
        <location evidence="1">Cell membrane</location>
        <topology evidence="1">Multi-pass membrane protein</topology>
    </subcellularLocation>
</comment>
<comment type="caution">
    <text evidence="11">The sequence shown here is derived from an EMBL/GenBank/DDBJ whole genome shotgun (WGS) entry which is preliminary data.</text>
</comment>
<dbReference type="GO" id="GO:0005886">
    <property type="term" value="C:plasma membrane"/>
    <property type="evidence" value="ECO:0007669"/>
    <property type="project" value="UniProtKB-SubCell"/>
</dbReference>
<dbReference type="InterPro" id="IPR004299">
    <property type="entry name" value="MBOAT_fam"/>
</dbReference>
<dbReference type="PIRSF" id="PIRSF500217">
    <property type="entry name" value="AlgI"/>
    <property type="match status" value="1"/>
</dbReference>
<keyword evidence="5 10" id="KW-0812">Transmembrane</keyword>
<evidence type="ECO:0000256" key="7">
    <source>
        <dbReference type="ARBA" id="ARBA00023136"/>
    </source>
</evidence>
<evidence type="ECO:0000256" key="8">
    <source>
        <dbReference type="ARBA" id="ARBA00023315"/>
    </source>
</evidence>
<keyword evidence="3 9" id="KW-1003">Cell membrane</keyword>
<feature type="transmembrane region" description="Helical" evidence="10">
    <location>
        <begin position="250"/>
        <end position="269"/>
    </location>
</feature>
<feature type="transmembrane region" description="Helical" evidence="10">
    <location>
        <begin position="48"/>
        <end position="66"/>
    </location>
</feature>
<feature type="transmembrane region" description="Helical" evidence="10">
    <location>
        <begin position="6"/>
        <end position="22"/>
    </location>
</feature>
<evidence type="ECO:0000256" key="5">
    <source>
        <dbReference type="ARBA" id="ARBA00022692"/>
    </source>
</evidence>
<keyword evidence="6 10" id="KW-1133">Transmembrane helix</keyword>
<dbReference type="Pfam" id="PF03062">
    <property type="entry name" value="MBOAT"/>
    <property type="match status" value="1"/>
</dbReference>
<evidence type="ECO:0000256" key="10">
    <source>
        <dbReference type="SAM" id="Phobius"/>
    </source>
</evidence>
<evidence type="ECO:0000313" key="12">
    <source>
        <dbReference type="Proteomes" id="UP000479293"/>
    </source>
</evidence>
<name>A0A7C9FNB9_9BACT</name>
<dbReference type="GO" id="GO:0042121">
    <property type="term" value="P:alginic acid biosynthetic process"/>
    <property type="evidence" value="ECO:0007669"/>
    <property type="project" value="InterPro"/>
</dbReference>
<accession>A0A7C9FNB9</accession>
<keyword evidence="7 9" id="KW-0472">Membrane</keyword>
<organism evidence="11 12">
    <name type="scientific">Salmonirosea aquatica</name>
    <dbReference type="NCBI Taxonomy" id="2654236"/>
    <lineage>
        <taxon>Bacteria</taxon>
        <taxon>Pseudomonadati</taxon>
        <taxon>Bacteroidota</taxon>
        <taxon>Cytophagia</taxon>
        <taxon>Cytophagales</taxon>
        <taxon>Spirosomataceae</taxon>
        <taxon>Salmonirosea</taxon>
    </lineage>
</organism>
<keyword evidence="4 9" id="KW-0808">Transferase</keyword>
<dbReference type="InterPro" id="IPR051085">
    <property type="entry name" value="MB_O-acyltransferase"/>
</dbReference>
<feature type="transmembrane region" description="Helical" evidence="10">
    <location>
        <begin position="448"/>
        <end position="470"/>
    </location>
</feature>
<evidence type="ECO:0000256" key="1">
    <source>
        <dbReference type="ARBA" id="ARBA00004651"/>
    </source>
</evidence>
<keyword evidence="12" id="KW-1185">Reference proteome</keyword>
<comment type="similarity">
    <text evidence="2 9">Belongs to the membrane-bound acyltransferase family.</text>
</comment>
<evidence type="ECO:0000256" key="4">
    <source>
        <dbReference type="ARBA" id="ARBA00022679"/>
    </source>
</evidence>
<dbReference type="RefSeq" id="WP_152757611.1">
    <property type="nucleotide sequence ID" value="NZ_WHLY01000002.1"/>
</dbReference>
<proteinExistence type="inferred from homology"/>
<protein>
    <submittedName>
        <fullName evidence="11">MBOAT family protein</fullName>
    </submittedName>
</protein>
<dbReference type="EMBL" id="WHLY01000002">
    <property type="protein sequence ID" value="MPR32831.1"/>
    <property type="molecule type" value="Genomic_DNA"/>
</dbReference>
<gene>
    <name evidence="11" type="ORF">GBK04_05530</name>
</gene>
<evidence type="ECO:0000313" key="11">
    <source>
        <dbReference type="EMBL" id="MPR32831.1"/>
    </source>
</evidence>
<dbReference type="InterPro" id="IPR024194">
    <property type="entry name" value="Ac/AlaTfrase_AlgI/DltB"/>
</dbReference>
<evidence type="ECO:0000256" key="9">
    <source>
        <dbReference type="PIRNR" id="PIRNR016636"/>
    </source>
</evidence>
<feature type="transmembrane region" description="Helical" evidence="10">
    <location>
        <begin position="156"/>
        <end position="175"/>
    </location>
</feature>
<dbReference type="GO" id="GO:0016746">
    <property type="term" value="F:acyltransferase activity"/>
    <property type="evidence" value="ECO:0007669"/>
    <property type="project" value="UniProtKB-KW"/>
</dbReference>
<reference evidence="11 12" key="1">
    <citation type="submission" date="2019-10" db="EMBL/GenBank/DDBJ databases">
        <title>Draft Genome Sequence of Cytophagaceae sp. SJW1-29.</title>
        <authorList>
            <person name="Choi A."/>
        </authorList>
    </citation>
    <scope>NUCLEOTIDE SEQUENCE [LARGE SCALE GENOMIC DNA]</scope>
    <source>
        <strain evidence="11 12">SJW1-29</strain>
    </source>
</reference>
<keyword evidence="8 9" id="KW-0012">Acyltransferase</keyword>
<sequence>MLFNSFEFVALVLVTFGLYYLPFLRRIQVPILIAASLFFYGYTNPKLLILFLVSVIINVTTSYLVVHGLPQRRRAYATVGVVMNLLILAFFKYSPLFGRTFFPPGHSVGEFLAYVPLPIGISFFTFEGISLVVDAYRGRDIPKYRSLVAKSITRHAINTTFFVAFFPHLVAGPILKAHDFIPQIKEKFFGELDWQYCYKALVTGYFLKMVIADQLNHHTFWIQYPYFETHSTFVLLTLLFGYSIQIFADFAGYSLIAIGVAGLFGYQLMQNFNFPYISTSFSEFWRRWHISLSTFLREYLYIPLGGNRKGQARTYFNLMITMVLGGLWHGAAWSYAVWGTFHGLALAVERFWRDRHPAPEKPSVLRQILSGLLVFSFVTLAWLLFKLTDFGHVIKFMQALFNNTGFSSYMAIVVYVALYSTPVVLYHLYYLYKTHNPTHTLARRAEPYVYGLMFFLIVTNSGIGTDFIYFQF</sequence>
<dbReference type="PANTHER" id="PTHR13285">
    <property type="entry name" value="ACYLTRANSFERASE"/>
    <property type="match status" value="1"/>
</dbReference>
<dbReference type="AlphaFoldDB" id="A0A7C9FNB9"/>
<evidence type="ECO:0000256" key="6">
    <source>
        <dbReference type="ARBA" id="ARBA00022989"/>
    </source>
</evidence>
<evidence type="ECO:0000256" key="2">
    <source>
        <dbReference type="ARBA" id="ARBA00010323"/>
    </source>
</evidence>
<dbReference type="Proteomes" id="UP000479293">
    <property type="component" value="Unassembled WGS sequence"/>
</dbReference>
<feature type="transmembrane region" description="Helical" evidence="10">
    <location>
        <begin position="75"/>
        <end position="91"/>
    </location>
</feature>
<dbReference type="PIRSF" id="PIRSF016636">
    <property type="entry name" value="AlgI_DltB"/>
    <property type="match status" value="1"/>
</dbReference>
<feature type="transmembrane region" description="Helical" evidence="10">
    <location>
        <begin position="364"/>
        <end position="385"/>
    </location>
</feature>
<evidence type="ECO:0000256" key="3">
    <source>
        <dbReference type="ARBA" id="ARBA00022475"/>
    </source>
</evidence>